<dbReference type="AlphaFoldDB" id="A0A426RMJ9"/>
<dbReference type="GO" id="GO:0008168">
    <property type="term" value="F:methyltransferase activity"/>
    <property type="evidence" value="ECO:0007669"/>
    <property type="project" value="UniProtKB-KW"/>
</dbReference>
<reference evidence="3" key="1">
    <citation type="submission" date="2018-08" db="EMBL/GenBank/DDBJ databases">
        <authorList>
            <person name="Khan S.A."/>
            <person name="J S.E."/>
        </authorList>
    </citation>
    <scope>NUCLEOTIDE SEQUENCE [LARGE SCALE GENOMIC DNA]</scope>
    <source>
        <strain evidence="3">PoM-212</strain>
    </source>
</reference>
<evidence type="ECO:0000259" key="1">
    <source>
        <dbReference type="Pfam" id="PF03848"/>
    </source>
</evidence>
<dbReference type="SUPFAM" id="SSF53335">
    <property type="entry name" value="S-adenosyl-L-methionine-dependent methyltransferases"/>
    <property type="match status" value="1"/>
</dbReference>
<dbReference type="Proteomes" id="UP000286990">
    <property type="component" value="Unassembled WGS sequence"/>
</dbReference>
<feature type="domain" description="Tellurite resistance methyltransferase TehB-like" evidence="1">
    <location>
        <begin position="31"/>
        <end position="116"/>
    </location>
</feature>
<accession>A0A426RMJ9</accession>
<dbReference type="EMBL" id="QUSX01000001">
    <property type="protein sequence ID" value="RRQ50223.1"/>
    <property type="molecule type" value="Genomic_DNA"/>
</dbReference>
<proteinExistence type="predicted"/>
<comment type="caution">
    <text evidence="2">The sequence shown here is derived from an EMBL/GenBank/DDBJ whole genome shotgun (WGS) entry which is preliminary data.</text>
</comment>
<dbReference type="Gene3D" id="3.40.50.150">
    <property type="entry name" value="Vaccinia Virus protein VP39"/>
    <property type="match status" value="1"/>
</dbReference>
<dbReference type="GO" id="GO:0032259">
    <property type="term" value="P:methylation"/>
    <property type="evidence" value="ECO:0007669"/>
    <property type="project" value="UniProtKB-KW"/>
</dbReference>
<dbReference type="OrthoDB" id="9811589at2"/>
<dbReference type="Pfam" id="PF03848">
    <property type="entry name" value="TehB"/>
    <property type="match status" value="1"/>
</dbReference>
<reference evidence="3" key="2">
    <citation type="submission" date="2018-12" db="EMBL/GenBank/DDBJ databases">
        <title>Maribacter lutimaris sp. nov., isolated from marine sediment.</title>
        <authorList>
            <person name="Kim K.K."/>
        </authorList>
    </citation>
    <scope>NUCLEOTIDE SEQUENCE [LARGE SCALE GENOMIC DNA]</scope>
    <source>
        <strain evidence="3">PoM-212</strain>
    </source>
</reference>
<sequence length="188" mass="21978">MKVAYDKYYETENLFGNPYPELIEFFSDYSERGKILDLGCGQGRDAIPLARLGYNVTGIDNSKVGIEQMNRIAENESLKFIGKVTDIFEFDSFGEFDFKLLDSMFHFAKNDRKKEIDFIKKILLNIKKGCLVVFCVQDTGKKIEILNETIDFEKQLNRLSDKKFEYIFEDKENGHKLKTDYRMVVVEK</sequence>
<dbReference type="CDD" id="cd02440">
    <property type="entry name" value="AdoMet_MTases"/>
    <property type="match status" value="1"/>
</dbReference>
<keyword evidence="2" id="KW-0489">Methyltransferase</keyword>
<gene>
    <name evidence="2" type="ORF">DZC72_06570</name>
</gene>
<organism evidence="2 3">
    <name type="scientific">Maribacter algicola</name>
    <dbReference type="NCBI Taxonomy" id="2498892"/>
    <lineage>
        <taxon>Bacteria</taxon>
        <taxon>Pseudomonadati</taxon>
        <taxon>Bacteroidota</taxon>
        <taxon>Flavobacteriia</taxon>
        <taxon>Flavobacteriales</taxon>
        <taxon>Flavobacteriaceae</taxon>
        <taxon>Maribacter</taxon>
    </lineage>
</organism>
<keyword evidence="2" id="KW-0808">Transferase</keyword>
<evidence type="ECO:0000313" key="2">
    <source>
        <dbReference type="EMBL" id="RRQ50223.1"/>
    </source>
</evidence>
<evidence type="ECO:0000313" key="3">
    <source>
        <dbReference type="Proteomes" id="UP000286990"/>
    </source>
</evidence>
<dbReference type="RefSeq" id="WP_125222040.1">
    <property type="nucleotide sequence ID" value="NZ_QUSX01000001.1"/>
</dbReference>
<name>A0A426RMJ9_9FLAO</name>
<dbReference type="InterPro" id="IPR015985">
    <property type="entry name" value="TehB-like_dom"/>
</dbReference>
<keyword evidence="3" id="KW-1185">Reference proteome</keyword>
<dbReference type="InterPro" id="IPR029063">
    <property type="entry name" value="SAM-dependent_MTases_sf"/>
</dbReference>
<protein>
    <submittedName>
        <fullName evidence="2">Methyltransferase domain-containing protein</fullName>
    </submittedName>
</protein>